<name>A0A917A1P1_9HYPH</name>
<dbReference type="GO" id="GO:0005886">
    <property type="term" value="C:plasma membrane"/>
    <property type="evidence" value="ECO:0007669"/>
    <property type="project" value="UniProtKB-SubCell"/>
</dbReference>
<dbReference type="Proteomes" id="UP000644699">
    <property type="component" value="Unassembled WGS sequence"/>
</dbReference>
<dbReference type="EMBL" id="BMIQ01000011">
    <property type="protein sequence ID" value="GGE22468.1"/>
    <property type="molecule type" value="Genomic_DNA"/>
</dbReference>
<comment type="subcellular location">
    <subcellularLocation>
        <location evidence="1">Cell membrane</location>
        <topology evidence="1">Multi-pass membrane protein</topology>
    </subcellularLocation>
</comment>
<feature type="domain" description="GAF" evidence="9">
    <location>
        <begin position="17"/>
        <end position="167"/>
    </location>
</feature>
<dbReference type="Pfam" id="PF07730">
    <property type="entry name" value="HisKA_3"/>
    <property type="match status" value="1"/>
</dbReference>
<sequence length="410" mass="45592">MFRRLLHVSKALAGQLDFQTAIQAVSDELQDVLPHDHLDVCILRRDMHVAYEAGAHTDWSLNERPHPVEGSPIRAVLLGETPFMMTGDAMVDPRFHFAGAFAHPILDAALRSRIHVPLLVRGEIIGAFSCSSRARDLYDEADIPFARHVADMLAPYFFALRATEDARRLAIEEAEGRAREEAFREGALRLTEELERERQRIGMDLHDLTLADLTRLLRHVERLRGEAALAPDMLEPIAGGLGRCIRELREIIDDARPNILQLFGLAEGIEDFLGRALGGGATTIAWRFLDRSEGCVEDLAEPLRVALFRIVQEAVNNAAHHAEPSLIEVELRRERRGGADFMLIEIRDDGIGFASLQSRKRVGGIRNMQTRARLVGAQFQIQRRTDGRGTAVALFLELPPPVPAGEGSGA</sequence>
<accession>A0A917A1P1</accession>
<feature type="domain" description="Histidine kinase/HSP90-like ATPase" evidence="10">
    <location>
        <begin position="302"/>
        <end position="400"/>
    </location>
</feature>
<evidence type="ECO:0000256" key="7">
    <source>
        <dbReference type="ARBA" id="ARBA00023012"/>
    </source>
</evidence>
<gene>
    <name evidence="11" type="ORF">GCM10011390_47310</name>
</gene>
<dbReference type="Pfam" id="PF01590">
    <property type="entry name" value="GAF"/>
    <property type="match status" value="1"/>
</dbReference>
<evidence type="ECO:0000256" key="6">
    <source>
        <dbReference type="ARBA" id="ARBA00022989"/>
    </source>
</evidence>
<evidence type="ECO:0000256" key="8">
    <source>
        <dbReference type="ARBA" id="ARBA00023136"/>
    </source>
</evidence>
<evidence type="ECO:0000256" key="4">
    <source>
        <dbReference type="ARBA" id="ARBA00022692"/>
    </source>
</evidence>
<dbReference type="Pfam" id="PF02518">
    <property type="entry name" value="HATPase_c"/>
    <property type="match status" value="1"/>
</dbReference>
<dbReference type="InterPro" id="IPR011712">
    <property type="entry name" value="Sig_transdc_His_kin_sub3_dim/P"/>
</dbReference>
<reference evidence="11" key="2">
    <citation type="submission" date="2020-09" db="EMBL/GenBank/DDBJ databases">
        <authorList>
            <person name="Sun Q."/>
            <person name="Zhou Y."/>
        </authorList>
    </citation>
    <scope>NUCLEOTIDE SEQUENCE</scope>
    <source>
        <strain evidence="11">CGMCC 1.15367</strain>
    </source>
</reference>
<keyword evidence="12" id="KW-1185">Reference proteome</keyword>
<dbReference type="InterPro" id="IPR050482">
    <property type="entry name" value="Sensor_HK_TwoCompSys"/>
</dbReference>
<dbReference type="SMART" id="SM00065">
    <property type="entry name" value="GAF"/>
    <property type="match status" value="1"/>
</dbReference>
<evidence type="ECO:0000313" key="12">
    <source>
        <dbReference type="Proteomes" id="UP000644699"/>
    </source>
</evidence>
<evidence type="ECO:0000256" key="1">
    <source>
        <dbReference type="ARBA" id="ARBA00004651"/>
    </source>
</evidence>
<dbReference type="Gene3D" id="3.30.565.10">
    <property type="entry name" value="Histidine kinase-like ATPase, C-terminal domain"/>
    <property type="match status" value="1"/>
</dbReference>
<evidence type="ECO:0000256" key="5">
    <source>
        <dbReference type="ARBA" id="ARBA00022777"/>
    </source>
</evidence>
<dbReference type="InterPro" id="IPR003594">
    <property type="entry name" value="HATPase_dom"/>
</dbReference>
<reference evidence="11" key="1">
    <citation type="journal article" date="2014" name="Int. J. Syst. Evol. Microbiol.">
        <title>Complete genome sequence of Corynebacterium casei LMG S-19264T (=DSM 44701T), isolated from a smear-ripened cheese.</title>
        <authorList>
            <consortium name="US DOE Joint Genome Institute (JGI-PGF)"/>
            <person name="Walter F."/>
            <person name="Albersmeier A."/>
            <person name="Kalinowski J."/>
            <person name="Ruckert C."/>
        </authorList>
    </citation>
    <scope>NUCLEOTIDE SEQUENCE</scope>
    <source>
        <strain evidence="11">CGMCC 1.15367</strain>
    </source>
</reference>
<dbReference type="AlphaFoldDB" id="A0A917A1P1"/>
<keyword evidence="7" id="KW-0902">Two-component regulatory system</keyword>
<keyword evidence="5" id="KW-0418">Kinase</keyword>
<keyword evidence="2" id="KW-1003">Cell membrane</keyword>
<organism evidence="11 12">
    <name type="scientific">Aureimonas endophytica</name>
    <dbReference type="NCBI Taxonomy" id="2027858"/>
    <lineage>
        <taxon>Bacteria</taxon>
        <taxon>Pseudomonadati</taxon>
        <taxon>Pseudomonadota</taxon>
        <taxon>Alphaproteobacteria</taxon>
        <taxon>Hyphomicrobiales</taxon>
        <taxon>Aurantimonadaceae</taxon>
        <taxon>Aureimonas</taxon>
    </lineage>
</organism>
<protein>
    <submittedName>
        <fullName evidence="11">ATPase</fullName>
    </submittedName>
</protein>
<evidence type="ECO:0000256" key="2">
    <source>
        <dbReference type="ARBA" id="ARBA00022475"/>
    </source>
</evidence>
<dbReference type="CDD" id="cd16917">
    <property type="entry name" value="HATPase_UhpB-NarQ-NarX-like"/>
    <property type="match status" value="1"/>
</dbReference>
<dbReference type="SUPFAM" id="SSF55874">
    <property type="entry name" value="ATPase domain of HSP90 chaperone/DNA topoisomerase II/histidine kinase"/>
    <property type="match status" value="1"/>
</dbReference>
<dbReference type="Gene3D" id="3.30.450.40">
    <property type="match status" value="1"/>
</dbReference>
<dbReference type="PANTHER" id="PTHR24421">
    <property type="entry name" value="NITRATE/NITRITE SENSOR PROTEIN NARX-RELATED"/>
    <property type="match status" value="1"/>
</dbReference>
<dbReference type="InterPro" id="IPR029016">
    <property type="entry name" value="GAF-like_dom_sf"/>
</dbReference>
<dbReference type="GO" id="GO:0000155">
    <property type="term" value="F:phosphorelay sensor kinase activity"/>
    <property type="evidence" value="ECO:0007669"/>
    <property type="project" value="InterPro"/>
</dbReference>
<evidence type="ECO:0000259" key="9">
    <source>
        <dbReference type="SMART" id="SM00065"/>
    </source>
</evidence>
<evidence type="ECO:0000313" key="11">
    <source>
        <dbReference type="EMBL" id="GGE22468.1"/>
    </source>
</evidence>
<proteinExistence type="predicted"/>
<comment type="caution">
    <text evidence="11">The sequence shown here is derived from an EMBL/GenBank/DDBJ whole genome shotgun (WGS) entry which is preliminary data.</text>
</comment>
<keyword evidence="8" id="KW-0472">Membrane</keyword>
<dbReference type="PANTHER" id="PTHR24421:SF37">
    <property type="entry name" value="SENSOR HISTIDINE KINASE NARS"/>
    <property type="match status" value="1"/>
</dbReference>
<keyword evidence="4" id="KW-0812">Transmembrane</keyword>
<dbReference type="InterPro" id="IPR036890">
    <property type="entry name" value="HATPase_C_sf"/>
</dbReference>
<dbReference type="SMART" id="SM00387">
    <property type="entry name" value="HATPase_c"/>
    <property type="match status" value="1"/>
</dbReference>
<keyword evidence="6" id="KW-1133">Transmembrane helix</keyword>
<dbReference type="GO" id="GO:0046983">
    <property type="term" value="F:protein dimerization activity"/>
    <property type="evidence" value="ECO:0007669"/>
    <property type="project" value="InterPro"/>
</dbReference>
<evidence type="ECO:0000256" key="3">
    <source>
        <dbReference type="ARBA" id="ARBA00022679"/>
    </source>
</evidence>
<evidence type="ECO:0000259" key="10">
    <source>
        <dbReference type="SMART" id="SM00387"/>
    </source>
</evidence>
<dbReference type="SUPFAM" id="SSF55781">
    <property type="entry name" value="GAF domain-like"/>
    <property type="match status" value="1"/>
</dbReference>
<keyword evidence="3" id="KW-0808">Transferase</keyword>
<dbReference type="InterPro" id="IPR003018">
    <property type="entry name" value="GAF"/>
</dbReference>